<dbReference type="Gene3D" id="1.10.287.1490">
    <property type="match status" value="1"/>
</dbReference>
<evidence type="ECO:0000313" key="12">
    <source>
        <dbReference type="EMBL" id="QWW21944.1"/>
    </source>
</evidence>
<evidence type="ECO:0000256" key="5">
    <source>
        <dbReference type="PROSITE-ProRule" id="PRU00192"/>
    </source>
</evidence>
<dbReference type="Gene3D" id="2.30.30.40">
    <property type="entry name" value="SH3 Domains"/>
    <property type="match status" value="1"/>
</dbReference>
<dbReference type="PROSITE" id="PS00720">
    <property type="entry name" value="RASGEF"/>
    <property type="match status" value="1"/>
</dbReference>
<dbReference type="InterPro" id="IPR001452">
    <property type="entry name" value="SH3_domain"/>
</dbReference>
<gene>
    <name evidence="12" type="ORF">CA7LBN_000690</name>
</gene>
<feature type="domain" description="SH3" evidence="8">
    <location>
        <begin position="25"/>
        <end position="88"/>
    </location>
</feature>
<keyword evidence="2" id="KW-0131">Cell cycle</keyword>
<dbReference type="PANTHER" id="PTHR23113:SF368">
    <property type="entry name" value="CELL DIVISION CONTROL PROTEIN 25"/>
    <property type="match status" value="1"/>
</dbReference>
<evidence type="ECO:0000259" key="8">
    <source>
        <dbReference type="PROSITE" id="PS50002"/>
    </source>
</evidence>
<feature type="compositionally biased region" description="Basic residues" evidence="7">
    <location>
        <begin position="1672"/>
        <end position="1683"/>
    </location>
</feature>
<evidence type="ECO:0000256" key="3">
    <source>
        <dbReference type="ARBA" id="ARBA00022658"/>
    </source>
</evidence>
<keyword evidence="1 5" id="KW-0728">SH3 domain</keyword>
<feature type="region of interest" description="Disordered" evidence="7">
    <location>
        <begin position="1636"/>
        <end position="1704"/>
    </location>
</feature>
<dbReference type="InterPro" id="IPR036028">
    <property type="entry name" value="SH3-like_dom_sf"/>
</dbReference>
<dbReference type="GO" id="GO:0007265">
    <property type="term" value="P:Ras protein signal transduction"/>
    <property type="evidence" value="ECO:0007669"/>
    <property type="project" value="TreeGrafter"/>
</dbReference>
<feature type="compositionally biased region" description="Basic and acidic residues" evidence="7">
    <location>
        <begin position="1636"/>
        <end position="1649"/>
    </location>
</feature>
<dbReference type="SMART" id="SM00229">
    <property type="entry name" value="RasGEFN"/>
    <property type="match status" value="1"/>
</dbReference>
<feature type="compositionally biased region" description="Low complexity" evidence="7">
    <location>
        <begin position="2217"/>
        <end position="2228"/>
    </location>
</feature>
<dbReference type="PANTHER" id="PTHR23113">
    <property type="entry name" value="GUANINE NUCLEOTIDE EXCHANGE FACTOR"/>
    <property type="match status" value="1"/>
</dbReference>
<feature type="region of interest" description="Disordered" evidence="7">
    <location>
        <begin position="1858"/>
        <end position="1879"/>
    </location>
</feature>
<feature type="region of interest" description="Disordered" evidence="7">
    <location>
        <begin position="1356"/>
        <end position="1417"/>
    </location>
</feature>
<sequence length="2283" mass="259170">MSYEEIPPDVVSPHDATQTIQQTLKCKDTVIALYDFPGTQPSHLPLDLGDTVYVLAKSDSGWWDDVVISNGEMSRGWFPHNYVRSVNYVQPVLNKLKSNKEIDTITAANTAANVLIPSFANLLQRSLVDSGKNSPASNTRKNSVVSFASSETSISDSKSRSNQALMPSSAHTSSPSSEVTEGATPPTPNTAHQPSFASTISSPSEDMPPTQDSPPVKFIPVEEAERLCLELKQTEGKNIVWTARGTTAGDIVFYSEQLEVYCETLPLVPLIQSVDLNGGNLALPTVEAVNDISVVNAVHDLNESNERSNSSVKGFDLKRDSNASSMSTSSSVSSYHHFSQPFFAASGLFYNSFDDITKWTELKDHFNYLLDLTHKALKDSNKQLFSMHLSQLTKVVSIVLAAARLCQHDFSDSKYEASIRRKLKRITNGFSQLYINGLLHLSVMHYSVAASNAELFSLDIRTLNKSTGPTQQASVVSPTDSISSQSGSAENRGSVADEAATRVNRSVGSDHSQDSLESYLSQADHEVDAVRSNMNGLIKLFIRLSKGKKITIKDYDSSDASEDEGEDRYNVLPQVYPRFLADEFNGGNWCNPFFTNTRPYLNLSGDHLKNRYHLKVIIDSAGYDRVKQFTSEIVKISKETLGFLDPKNQGKYYNEQLRNGRNEQILRFMYKYLHHASSMIDLLESFDFTVFCLIKRSSSGDSLGSNDEVRGSQDDENTTGNLTFDYPVVLEFFQAKQYFHTLVSKVIMYSQTLTLEDPDVFTAMKEDDPVLYNRETIKDPLERSALVLSNILMQQSRMKPAGAITLDKDEVVSELLSEGIDFCDHILTLVQQLVEERETILNYATRVMHDDFNVQLLVIERNNTAAGDKNDDSGAQYYSSREKNDDTPWYLEGDEECDLLLDIKGNIKGGTKEALVAHLTRHESLDAGFISVFLTTFATMMSIGEFIQLLINRFNMEAPEGLSYEEYLSWKSNKQQKVRAKVLDVMKLLIDAHWCDSYYSVTVLQRWMAFVQLPSVKRYPTSEHVAAGIEKILKGEHVPRKPETAVVIGKPPAPILKGFSLKKIKLQDIDYIEFARQITIREFHLFCQINKLACVNKVWGKKSGLNESIEPITNFIKASNQLTNFVAYMILRKDDAKKRVRAIRYFVQVAEKCRQYNNFSSMTAIISALYSSPIHRLKKTWAYVSRDILTQLQNMNRLMNSTRNFNEYRDVLKFIGSEPCVPFFGVYLSDLTFIYHGNPQHLLNRTRMINFAKRAKTVQIVEGIDRFQKIGYNFQSVNEIQKYLDLWFDKCPSIEEQYQLSLSLEPRESVDRSSQKKDMFNKLKSFSEDVAKSLNEIQQGDTPRKSLDQLKQLKNGSNLLNTKTPDSNDLQQPQDETESSNTSESQLNKESSPSEDRPKSATPSVASSGPLKDIDMGQLPPLVQAKLRKFVKYEEKYPVLLDAYKTEKRKGELVIIFEKILKENTPVSSIADAGELLEYLKSLTEKTSMTEQELRKKINEATSMSKKLNDAEKTLKYSEESLEKAHKENGSLAREIQALKKQIGDLSVQKEGGDEQSDANGDIQKSIDALKEQLGSTQAELEDATVEREKLKEQLQSEEKKKEELQKEIAKLNSDKEAIEDGVSKLKSQLTAIQRQLEETREERDEAKKKIVAQESTERETTPRPDQTVSKSKNKKNKNKKKAANLQQNTRTDEDTHKIGDESVEWKGKYDELSQKHDALANEKEELSKKISQYLETIKNKDEEIDDLRDSLRDIGNDLVAAKDELKKLESNPETEIKLKKLADLEKLAQDRKEQLDKIKEESSEQLEKSRIEIDKTKASSTKELEKHKQESLEKHKKVTEESEKLVRTVKDLRSQLSETKKQLEESTKEIQNLQSEKDKLNERINELSKSNSVDASLKLEIASLESSVSHKDELIKELKGEIVTRAKEQDDLKATIAQLENTNSNLQNSNQNLLQEKSRLVTDKENTAERINSLNKELSKLQTNRHEIASELEALKSKYDALVKSRSNSSDEIQSYKQQYEELSMKSKEAHTKIESLEDELTEARQMLSERAREFSTIRKLLLDAEERNNIESARLKSEIRSISEQKSELESSLQATIKSRQREIEELKQNSADASKKIKQLTEEMEALRKKYEPLLKENVISPEANKKIKDLESTTEELRASLQASNTKVKEYENMNRILKKLNEEASMKFDRLSKNFKHVTQQYRQMQSVKSTPPESARSSSEQPPASPSSDKDTNTAYLKNVLIGFFEHKEQREQLMPVVKTLFHLDDSEESKLMNALK</sequence>
<evidence type="ECO:0000256" key="2">
    <source>
        <dbReference type="ARBA" id="ARBA00022618"/>
    </source>
</evidence>
<feature type="compositionally biased region" description="Basic and acidic residues" evidence="7">
    <location>
        <begin position="1858"/>
        <end position="1869"/>
    </location>
</feature>
<dbReference type="Pfam" id="PF01465">
    <property type="entry name" value="GRIP"/>
    <property type="match status" value="1"/>
</dbReference>
<dbReference type="Pfam" id="PF00018">
    <property type="entry name" value="SH3_1"/>
    <property type="match status" value="1"/>
</dbReference>
<dbReference type="PROSITE" id="PS50913">
    <property type="entry name" value="GRIP"/>
    <property type="match status" value="1"/>
</dbReference>
<protein>
    <submittedName>
        <fullName evidence="12">Uncharacterized protein</fullName>
    </submittedName>
</protein>
<dbReference type="InterPro" id="IPR000237">
    <property type="entry name" value="GRIP_dom"/>
</dbReference>
<evidence type="ECO:0000256" key="1">
    <source>
        <dbReference type="ARBA" id="ARBA00022443"/>
    </source>
</evidence>
<dbReference type="SUPFAM" id="SSF50044">
    <property type="entry name" value="SH3-domain"/>
    <property type="match status" value="1"/>
</dbReference>
<dbReference type="GO" id="GO:0005085">
    <property type="term" value="F:guanyl-nucleotide exchange factor activity"/>
    <property type="evidence" value="ECO:0007669"/>
    <property type="project" value="UniProtKB-KW"/>
</dbReference>
<dbReference type="CDD" id="cd11883">
    <property type="entry name" value="SH3_Sdc25"/>
    <property type="match status" value="1"/>
</dbReference>
<dbReference type="InterPro" id="IPR036964">
    <property type="entry name" value="RASGEF_cat_dom_sf"/>
</dbReference>
<dbReference type="Gene3D" id="1.10.840.10">
    <property type="entry name" value="Ras guanine-nucleotide exchange factors catalytic domain"/>
    <property type="match status" value="1"/>
</dbReference>
<feature type="region of interest" description="Disordered" evidence="7">
    <location>
        <begin position="1795"/>
        <end position="1844"/>
    </location>
</feature>
<evidence type="ECO:0000259" key="10">
    <source>
        <dbReference type="PROSITE" id="PS50212"/>
    </source>
</evidence>
<feature type="compositionally biased region" description="Basic and acidic residues" evidence="7">
    <location>
        <begin position="1585"/>
        <end position="1620"/>
    </location>
</feature>
<name>A0A8F3AEQ6_CANAR</name>
<feature type="region of interest" description="Disordered" evidence="7">
    <location>
        <begin position="698"/>
        <end position="717"/>
    </location>
</feature>
<dbReference type="InterPro" id="IPR023578">
    <property type="entry name" value="Ras_GEF_dom_sf"/>
</dbReference>
<feature type="region of interest" description="Disordered" evidence="7">
    <location>
        <begin position="2208"/>
        <end position="2239"/>
    </location>
</feature>
<dbReference type="CDD" id="cd00155">
    <property type="entry name" value="RasGEF"/>
    <property type="match status" value="1"/>
</dbReference>
<accession>A0A8F3AEQ6</accession>
<evidence type="ECO:0000259" key="11">
    <source>
        <dbReference type="PROSITE" id="PS50913"/>
    </source>
</evidence>
<dbReference type="Proteomes" id="UP000825438">
    <property type="component" value="Chromosome I"/>
</dbReference>
<proteinExistence type="predicted"/>
<feature type="region of interest" description="Disordered" evidence="7">
    <location>
        <begin position="1574"/>
        <end position="1620"/>
    </location>
</feature>
<dbReference type="InterPro" id="IPR019804">
    <property type="entry name" value="Ras_G-nucl-exch_fac_CS"/>
</dbReference>
<feature type="domain" description="GRIP" evidence="11">
    <location>
        <begin position="2233"/>
        <end position="2281"/>
    </location>
</feature>
<feature type="compositionally biased region" description="Polar residues" evidence="7">
    <location>
        <begin position="1356"/>
        <end position="1391"/>
    </location>
</feature>
<dbReference type="InterPro" id="IPR008937">
    <property type="entry name" value="Ras-like_GEF"/>
</dbReference>
<dbReference type="SUPFAM" id="SSF48366">
    <property type="entry name" value="Ras GEF"/>
    <property type="match status" value="1"/>
</dbReference>
<feature type="region of interest" description="Disordered" evidence="7">
    <location>
        <begin position="129"/>
        <end position="216"/>
    </location>
</feature>
<feature type="coiled-coil region" evidence="6">
    <location>
        <begin position="1926"/>
        <end position="2192"/>
    </location>
</feature>
<keyword evidence="2" id="KW-0132">Cell division</keyword>
<feature type="domain" description="N-terminal Ras-GEF" evidence="10">
    <location>
        <begin position="903"/>
        <end position="1037"/>
    </location>
</feature>
<dbReference type="CDD" id="cd06224">
    <property type="entry name" value="REM"/>
    <property type="match status" value="1"/>
</dbReference>
<feature type="compositionally biased region" description="Basic and acidic residues" evidence="7">
    <location>
        <begin position="1691"/>
        <end position="1704"/>
    </location>
</feature>
<dbReference type="PROSITE" id="PS50009">
    <property type="entry name" value="RASGEF_CAT"/>
    <property type="match status" value="1"/>
</dbReference>
<feature type="coiled-coil region" evidence="6">
    <location>
        <begin position="1480"/>
        <end position="1542"/>
    </location>
</feature>
<organism evidence="12">
    <name type="scientific">Candidozyma auris</name>
    <name type="common">Yeast</name>
    <name type="synonym">Candida auris</name>
    <dbReference type="NCBI Taxonomy" id="498019"/>
    <lineage>
        <taxon>Eukaryota</taxon>
        <taxon>Fungi</taxon>
        <taxon>Dikarya</taxon>
        <taxon>Ascomycota</taxon>
        <taxon>Saccharomycotina</taxon>
        <taxon>Pichiomycetes</taxon>
        <taxon>Metschnikowiaceae</taxon>
        <taxon>Candidozyma</taxon>
    </lineage>
</organism>
<feature type="compositionally biased region" description="Low complexity" evidence="7">
    <location>
        <begin position="168"/>
        <end position="177"/>
    </location>
</feature>
<dbReference type="InterPro" id="IPR000651">
    <property type="entry name" value="Ras-like_Gua-exchang_fac_N"/>
</dbReference>
<feature type="compositionally biased region" description="Polar residues" evidence="7">
    <location>
        <begin position="467"/>
        <end position="491"/>
    </location>
</feature>
<dbReference type="Pfam" id="PF00617">
    <property type="entry name" value="RasGEF"/>
    <property type="match status" value="1"/>
</dbReference>
<dbReference type="GO" id="GO:0005886">
    <property type="term" value="C:plasma membrane"/>
    <property type="evidence" value="ECO:0007669"/>
    <property type="project" value="TreeGrafter"/>
</dbReference>
<keyword evidence="6" id="KW-0175">Coiled coil</keyword>
<dbReference type="Gene3D" id="1.20.870.10">
    <property type="entry name" value="Son of sevenless (SoS) protein Chain: S domain 1"/>
    <property type="match status" value="1"/>
</dbReference>
<feature type="domain" description="Ras-GEF" evidence="9">
    <location>
        <begin position="1070"/>
        <end position="1307"/>
    </location>
</feature>
<dbReference type="SMART" id="SM00755">
    <property type="entry name" value="Grip"/>
    <property type="match status" value="1"/>
</dbReference>
<evidence type="ECO:0000256" key="7">
    <source>
        <dbReference type="SAM" id="MobiDB-lite"/>
    </source>
</evidence>
<dbReference type="Pfam" id="PF00618">
    <property type="entry name" value="RasGEF_N"/>
    <property type="match status" value="1"/>
</dbReference>
<feature type="region of interest" description="Disordered" evidence="7">
    <location>
        <begin position="467"/>
        <end position="497"/>
    </location>
</feature>
<evidence type="ECO:0000256" key="4">
    <source>
        <dbReference type="PROSITE-ProRule" id="PRU00168"/>
    </source>
</evidence>
<dbReference type="GO" id="GO:0051301">
    <property type="term" value="P:cell division"/>
    <property type="evidence" value="ECO:0007669"/>
    <property type="project" value="UniProtKB-KW"/>
</dbReference>
<dbReference type="PROSITE" id="PS50002">
    <property type="entry name" value="SH3"/>
    <property type="match status" value="1"/>
</dbReference>
<dbReference type="EMBL" id="CP076749">
    <property type="protein sequence ID" value="QWW21944.1"/>
    <property type="molecule type" value="Genomic_DNA"/>
</dbReference>
<feature type="compositionally biased region" description="Polar residues" evidence="7">
    <location>
        <begin position="189"/>
        <end position="204"/>
    </location>
</feature>
<feature type="compositionally biased region" description="Polar residues" evidence="7">
    <location>
        <begin position="131"/>
        <end position="166"/>
    </location>
</feature>
<dbReference type="SMART" id="SM00326">
    <property type="entry name" value="SH3"/>
    <property type="match status" value="1"/>
</dbReference>
<evidence type="ECO:0000256" key="6">
    <source>
        <dbReference type="SAM" id="Coils"/>
    </source>
</evidence>
<dbReference type="SMART" id="SM00147">
    <property type="entry name" value="RasGEF"/>
    <property type="match status" value="1"/>
</dbReference>
<reference evidence="12" key="1">
    <citation type="submission" date="2021-06" db="EMBL/GenBank/DDBJ databases">
        <title>Candida auris outbreak in lebanese hospital.</title>
        <authorList>
            <person name="Finianos M."/>
        </authorList>
    </citation>
    <scope>NUCLEOTIDE SEQUENCE</scope>
    <source>
        <strain evidence="12">CA7LBN</strain>
    </source>
</reference>
<keyword evidence="3 4" id="KW-0344">Guanine-nucleotide releasing factor</keyword>
<dbReference type="PROSITE" id="PS50212">
    <property type="entry name" value="RASGEF_NTER"/>
    <property type="match status" value="1"/>
</dbReference>
<evidence type="ECO:0000259" key="9">
    <source>
        <dbReference type="PROSITE" id="PS50009"/>
    </source>
</evidence>
<dbReference type="InterPro" id="IPR001895">
    <property type="entry name" value="RASGEF_cat_dom"/>
</dbReference>